<dbReference type="KEGG" id="pais:PFX98_01325"/>
<dbReference type="Proteomes" id="UP001177769">
    <property type="component" value="Chromosome"/>
</dbReference>
<keyword evidence="1" id="KW-0175">Coiled coil</keyword>
<feature type="coiled-coil region" evidence="1">
    <location>
        <begin position="321"/>
        <end position="376"/>
    </location>
</feature>
<dbReference type="EMBL" id="CP116346">
    <property type="protein sequence ID" value="WIT12273.1"/>
    <property type="molecule type" value="Genomic_DNA"/>
</dbReference>
<evidence type="ECO:0000256" key="1">
    <source>
        <dbReference type="SAM" id="Coils"/>
    </source>
</evidence>
<dbReference type="RefSeq" id="WP_285233366.1">
    <property type="nucleotide sequence ID" value="NZ_CP116346.1"/>
</dbReference>
<organism evidence="2 3">
    <name type="scientific">Paucibacter sediminis</name>
    <dbReference type="NCBI Taxonomy" id="3019553"/>
    <lineage>
        <taxon>Bacteria</taxon>
        <taxon>Pseudomonadati</taxon>
        <taxon>Pseudomonadota</taxon>
        <taxon>Betaproteobacteria</taxon>
        <taxon>Burkholderiales</taxon>
        <taxon>Sphaerotilaceae</taxon>
        <taxon>Roseateles</taxon>
    </lineage>
</organism>
<keyword evidence="3" id="KW-1185">Reference proteome</keyword>
<sequence>MLTRDFPRVREREILRIAGELGGADAASAANLARHEVLKWAATQFGAPLPTNASEADAFEIFRGGRTCIATGLVDDQRTLWALRVDRPDANVAERTWTTEVTLGYAPGNGRALFSLRLLVGTPEEELLIEPAVPAVLRQVATACGLLQGGVPLASAPWTVTSEQDAEDLVEQLLRPNRTITYLVCTVPDGEVSPLINAPVLAKVMLGLARVVIVPSAHTWVLTRQLGKSLSVYNGAARAYLPGFSLDANPVAHRLFLVNWKPGEDRARAAATALRWMAANESTRRLQLGSDVLAFADVRQASLDHERERLRQSGSADKDQLVAALAQIAALKDDLRRAADTQQWLSDEHAHAEERAQTLEQQLHGAHDRIQHLTNQIKARGDVPDTGLPLPTTWAEFANWCDQVLSGRVALEASARREVRSAQFEAPQEAARCLLWLGDEYRDSRINGGDGDLRKPIAEGIHNDRCGADSFDYTGSNGRVTVEWHIKNGGNTRDPRRCLRIYYYWDETSQMVMVVSMPAHRRTGAT</sequence>
<name>A0AA95NH89_9BURK</name>
<gene>
    <name evidence="2" type="ORF">PFX98_01325</name>
</gene>
<dbReference type="AlphaFoldDB" id="A0AA95NH89"/>
<reference evidence="2" key="1">
    <citation type="submission" date="2023-01" db="EMBL/GenBank/DDBJ databases">
        <title>Whole genome sequence of Paucibacter sp. S2-9 isolated from pond sediment.</title>
        <authorList>
            <person name="Jung J.Y."/>
        </authorList>
    </citation>
    <scope>NUCLEOTIDE SEQUENCE</scope>
    <source>
        <strain evidence="2">S2-9</strain>
    </source>
</reference>
<evidence type="ECO:0000313" key="2">
    <source>
        <dbReference type="EMBL" id="WIT12273.1"/>
    </source>
</evidence>
<proteinExistence type="predicted"/>
<accession>A0AA95NH89</accession>
<evidence type="ECO:0000313" key="3">
    <source>
        <dbReference type="Proteomes" id="UP001177769"/>
    </source>
</evidence>
<protein>
    <submittedName>
        <fullName evidence="2">Uncharacterized protein</fullName>
    </submittedName>
</protein>